<dbReference type="Proteomes" id="UP000814140">
    <property type="component" value="Unassembled WGS sequence"/>
</dbReference>
<reference evidence="1" key="1">
    <citation type="submission" date="2021-03" db="EMBL/GenBank/DDBJ databases">
        <authorList>
            <consortium name="DOE Joint Genome Institute"/>
            <person name="Ahrendt S."/>
            <person name="Looney B.P."/>
            <person name="Miyauchi S."/>
            <person name="Morin E."/>
            <person name="Drula E."/>
            <person name="Courty P.E."/>
            <person name="Chicoki N."/>
            <person name="Fauchery L."/>
            <person name="Kohler A."/>
            <person name="Kuo A."/>
            <person name="Labutti K."/>
            <person name="Pangilinan J."/>
            <person name="Lipzen A."/>
            <person name="Riley R."/>
            <person name="Andreopoulos W."/>
            <person name="He G."/>
            <person name="Johnson J."/>
            <person name="Barry K.W."/>
            <person name="Grigoriev I.V."/>
            <person name="Nagy L."/>
            <person name="Hibbett D."/>
            <person name="Henrissat B."/>
            <person name="Matheny P.B."/>
            <person name="Labbe J."/>
            <person name="Martin F."/>
        </authorList>
    </citation>
    <scope>NUCLEOTIDE SEQUENCE</scope>
    <source>
        <strain evidence="1">HHB10654</strain>
    </source>
</reference>
<dbReference type="EMBL" id="MU277188">
    <property type="protein sequence ID" value="KAI0068130.1"/>
    <property type="molecule type" value="Genomic_DNA"/>
</dbReference>
<evidence type="ECO:0000313" key="2">
    <source>
        <dbReference type="Proteomes" id="UP000814140"/>
    </source>
</evidence>
<gene>
    <name evidence="1" type="ORF">BV25DRAFT_523845</name>
</gene>
<keyword evidence="2" id="KW-1185">Reference proteome</keyword>
<sequence>MSGYPYSIGYLAPAFAALLILGGQVGLPILVLTCFISKRLHKHATIINFCITMIIYSVVFCLLSTAYSATPTQPLRCTSVHGHGRASYGVGRGASCRTSSTVLPSEIDLYHLPSP</sequence>
<organism evidence="1 2">
    <name type="scientific">Artomyces pyxidatus</name>
    <dbReference type="NCBI Taxonomy" id="48021"/>
    <lineage>
        <taxon>Eukaryota</taxon>
        <taxon>Fungi</taxon>
        <taxon>Dikarya</taxon>
        <taxon>Basidiomycota</taxon>
        <taxon>Agaricomycotina</taxon>
        <taxon>Agaricomycetes</taxon>
        <taxon>Russulales</taxon>
        <taxon>Auriscalpiaceae</taxon>
        <taxon>Artomyces</taxon>
    </lineage>
</organism>
<reference evidence="1" key="2">
    <citation type="journal article" date="2022" name="New Phytol.">
        <title>Evolutionary transition to the ectomycorrhizal habit in the genomes of a hyperdiverse lineage of mushroom-forming fungi.</title>
        <authorList>
            <person name="Looney B."/>
            <person name="Miyauchi S."/>
            <person name="Morin E."/>
            <person name="Drula E."/>
            <person name="Courty P.E."/>
            <person name="Kohler A."/>
            <person name="Kuo A."/>
            <person name="LaButti K."/>
            <person name="Pangilinan J."/>
            <person name="Lipzen A."/>
            <person name="Riley R."/>
            <person name="Andreopoulos W."/>
            <person name="He G."/>
            <person name="Johnson J."/>
            <person name="Nolan M."/>
            <person name="Tritt A."/>
            <person name="Barry K.W."/>
            <person name="Grigoriev I.V."/>
            <person name="Nagy L.G."/>
            <person name="Hibbett D."/>
            <person name="Henrissat B."/>
            <person name="Matheny P.B."/>
            <person name="Labbe J."/>
            <person name="Martin F.M."/>
        </authorList>
    </citation>
    <scope>NUCLEOTIDE SEQUENCE</scope>
    <source>
        <strain evidence="1">HHB10654</strain>
    </source>
</reference>
<evidence type="ECO:0000313" key="1">
    <source>
        <dbReference type="EMBL" id="KAI0068130.1"/>
    </source>
</evidence>
<name>A0ACB8TIB8_9AGAM</name>
<proteinExistence type="predicted"/>
<accession>A0ACB8TIB8</accession>
<comment type="caution">
    <text evidence="1">The sequence shown here is derived from an EMBL/GenBank/DDBJ whole genome shotgun (WGS) entry which is preliminary data.</text>
</comment>
<protein>
    <submittedName>
        <fullName evidence="1">Uncharacterized protein</fullName>
    </submittedName>
</protein>